<dbReference type="Proteomes" id="UP000315295">
    <property type="component" value="Unassembled WGS sequence"/>
</dbReference>
<organism evidence="1 2">
    <name type="scientific">Malus baccata</name>
    <name type="common">Siberian crab apple</name>
    <name type="synonym">Pyrus baccata</name>
    <dbReference type="NCBI Taxonomy" id="106549"/>
    <lineage>
        <taxon>Eukaryota</taxon>
        <taxon>Viridiplantae</taxon>
        <taxon>Streptophyta</taxon>
        <taxon>Embryophyta</taxon>
        <taxon>Tracheophyta</taxon>
        <taxon>Spermatophyta</taxon>
        <taxon>Magnoliopsida</taxon>
        <taxon>eudicotyledons</taxon>
        <taxon>Gunneridae</taxon>
        <taxon>Pentapetalae</taxon>
        <taxon>rosids</taxon>
        <taxon>fabids</taxon>
        <taxon>Rosales</taxon>
        <taxon>Rosaceae</taxon>
        <taxon>Amygdaloideae</taxon>
        <taxon>Maleae</taxon>
        <taxon>Malus</taxon>
    </lineage>
</organism>
<accession>A0A540K402</accession>
<keyword evidence="2" id="KW-1185">Reference proteome</keyword>
<proteinExistence type="predicted"/>
<name>A0A540K402_MALBA</name>
<sequence>MKKLFIGDSFVGGRVNECNSRLGLMMGRKLRQNKCGRVEVMLGGDFVTGTKVERGVIYSGFWIETICSTSGNVDSIIPAGELLERHYAFETDMWRMCCVKVWCNIMQIYRTGFRVILLLFEYDIRGSTLSKTSMKVGLSLIASNIHMFSVAGRTIQRNMH</sequence>
<evidence type="ECO:0000313" key="1">
    <source>
        <dbReference type="EMBL" id="TQD68957.1"/>
    </source>
</evidence>
<dbReference type="AlphaFoldDB" id="A0A540K402"/>
<gene>
    <name evidence="1" type="ORF">C1H46_045510</name>
</gene>
<protein>
    <submittedName>
        <fullName evidence="1">Uncharacterized protein</fullName>
    </submittedName>
</protein>
<comment type="caution">
    <text evidence="1">The sequence shown here is derived from an EMBL/GenBank/DDBJ whole genome shotgun (WGS) entry which is preliminary data.</text>
</comment>
<reference evidence="1 2" key="1">
    <citation type="journal article" date="2019" name="G3 (Bethesda)">
        <title>Sequencing of a Wild Apple (Malus baccata) Genome Unravels the Differences Between Cultivated and Wild Apple Species Regarding Disease Resistance and Cold Tolerance.</title>
        <authorList>
            <person name="Chen X."/>
        </authorList>
    </citation>
    <scope>NUCLEOTIDE SEQUENCE [LARGE SCALE GENOMIC DNA]</scope>
    <source>
        <strain evidence="2">cv. Shandingzi</strain>
        <tissue evidence="1">Leaves</tissue>
    </source>
</reference>
<dbReference type="EMBL" id="VIEB01006408">
    <property type="protein sequence ID" value="TQD68957.1"/>
    <property type="molecule type" value="Genomic_DNA"/>
</dbReference>
<evidence type="ECO:0000313" key="2">
    <source>
        <dbReference type="Proteomes" id="UP000315295"/>
    </source>
</evidence>